<keyword evidence="2" id="KW-1185">Reference proteome</keyword>
<dbReference type="RefSeq" id="WP_423978559.1">
    <property type="nucleotide sequence ID" value="NZ_JBBVUL010000011.1"/>
</dbReference>
<accession>A0ABU9FIV7</accession>
<organism evidence="1 2">
    <name type="scientific">Lactobacillus jensenii</name>
    <dbReference type="NCBI Taxonomy" id="109790"/>
    <lineage>
        <taxon>Bacteria</taxon>
        <taxon>Bacillati</taxon>
        <taxon>Bacillota</taxon>
        <taxon>Bacilli</taxon>
        <taxon>Lactobacillales</taxon>
        <taxon>Lactobacillaceae</taxon>
        <taxon>Lactobacillus</taxon>
    </lineage>
</organism>
<comment type="caution">
    <text evidence="1">The sequence shown here is derived from an EMBL/GenBank/DDBJ whole genome shotgun (WGS) entry which is preliminary data.</text>
</comment>
<reference evidence="1 2" key="1">
    <citation type="submission" date="2024-04" db="EMBL/GenBank/DDBJ databases">
        <title>Three lactobacilli isolated from voided urine samples from females with type 2 diabetes.</title>
        <authorList>
            <person name="Kula A."/>
            <person name="Stegman N."/>
            <person name="Putonti C."/>
        </authorList>
    </citation>
    <scope>NUCLEOTIDE SEQUENCE [LARGE SCALE GENOMIC DNA]</scope>
    <source>
        <strain evidence="1 2">1855</strain>
    </source>
</reference>
<evidence type="ECO:0000313" key="2">
    <source>
        <dbReference type="Proteomes" id="UP001385848"/>
    </source>
</evidence>
<sequence length="77" mass="9557">KISYDTYIKSRSIYLRQYKYALEYDDSYILYSGIFSFYINLFKEKIPRYTVIKKKNLTLQQKEIIRNHVINWKVVKY</sequence>
<evidence type="ECO:0000313" key="1">
    <source>
        <dbReference type="EMBL" id="MEL0565547.1"/>
    </source>
</evidence>
<dbReference type="EMBL" id="JBBVUL010000011">
    <property type="protein sequence ID" value="MEL0565547.1"/>
    <property type="molecule type" value="Genomic_DNA"/>
</dbReference>
<proteinExistence type="predicted"/>
<gene>
    <name evidence="1" type="ORF">AAC431_06380</name>
</gene>
<dbReference type="Proteomes" id="UP001385848">
    <property type="component" value="Unassembled WGS sequence"/>
</dbReference>
<protein>
    <submittedName>
        <fullName evidence="1">Uncharacterized protein</fullName>
    </submittedName>
</protein>
<feature type="non-terminal residue" evidence="1">
    <location>
        <position position="1"/>
    </location>
</feature>
<name>A0ABU9FIV7_LACJE</name>